<organism evidence="2 3">
    <name type="scientific">Nezara viridula</name>
    <name type="common">Southern green stink bug</name>
    <name type="synonym">Cimex viridulus</name>
    <dbReference type="NCBI Taxonomy" id="85310"/>
    <lineage>
        <taxon>Eukaryota</taxon>
        <taxon>Metazoa</taxon>
        <taxon>Ecdysozoa</taxon>
        <taxon>Arthropoda</taxon>
        <taxon>Hexapoda</taxon>
        <taxon>Insecta</taxon>
        <taxon>Pterygota</taxon>
        <taxon>Neoptera</taxon>
        <taxon>Paraneoptera</taxon>
        <taxon>Hemiptera</taxon>
        <taxon>Heteroptera</taxon>
        <taxon>Panheteroptera</taxon>
        <taxon>Pentatomomorpha</taxon>
        <taxon>Pentatomoidea</taxon>
        <taxon>Pentatomidae</taxon>
        <taxon>Pentatominae</taxon>
        <taxon>Nezara</taxon>
    </lineage>
</organism>
<keyword evidence="1" id="KW-0812">Transmembrane</keyword>
<dbReference type="AlphaFoldDB" id="A0A9P0H1X5"/>
<feature type="transmembrane region" description="Helical" evidence="1">
    <location>
        <begin position="32"/>
        <end position="50"/>
    </location>
</feature>
<evidence type="ECO:0000313" key="2">
    <source>
        <dbReference type="EMBL" id="CAH1390255.1"/>
    </source>
</evidence>
<accession>A0A9P0H1X5</accession>
<evidence type="ECO:0000256" key="1">
    <source>
        <dbReference type="SAM" id="Phobius"/>
    </source>
</evidence>
<sequence length="585" mass="67311">MDNLNYKFENYLLKLARSKRMSYEMMHKKKEALFWAMVNMLCIIIVPVLLSFTSFGIPVVKMITNLGLLSNLFMHTYVILRNPKSLEQEMSEDKFSSQQPGQKEKILVKLLRPPKTVQTSSFELPSLQDSPSPVAPQQITYDVETEIISRYFKMEAGVLITPKGVVIKHCRCPVLNYKCRLCPFRTYPLAYFKSWFWGTAGLANEECPYCGVGFIMFKDEYETLLKGSYPLHHCICHCYYCKYAKHRPLRPRVNLIPDINHCSCICRQCRGIEDIVHGIQPLEDGKQFRIFQIPLSNSHEEKSSHSLLSRVTTSFNSRQFPLKSQILRNIISIGDCKNLQIHSEVWRRFGINPFNLVTWIANLRAWVSNTILKRLVEEMALIDHKLQWHGLSLITIGEVGLDILRATAYSEQISREIPSLAQMLPFLEICANQQYVVQRIRELAVGNNMREFSGQSTGNCRDPMWSGYVPSDSELVMHLVMTYLDAMLPPMDLEPRKRTFSTVFFSKSPKMPPQNEIAIIQQNARPTSYQVLVKGKICPIPTGHNNIFFTLLLFIHCIKKFHQSTLGKTNIGPAGLNMLWIIDDV</sequence>
<dbReference type="Pfam" id="PF09786">
    <property type="entry name" value="CytochromB561_N"/>
    <property type="match status" value="1"/>
</dbReference>
<protein>
    <recommendedName>
        <fullName evidence="4">Transmembrane protein</fullName>
    </recommendedName>
</protein>
<keyword evidence="1" id="KW-1133">Transmembrane helix</keyword>
<proteinExistence type="predicted"/>
<keyword evidence="1" id="KW-0472">Membrane</keyword>
<dbReference type="OrthoDB" id="509821at2759"/>
<dbReference type="PANTHER" id="PTHR21780:SF0">
    <property type="entry name" value="TRANSMEMBRANE PROTEIN 209"/>
    <property type="match status" value="1"/>
</dbReference>
<evidence type="ECO:0000313" key="3">
    <source>
        <dbReference type="Proteomes" id="UP001152798"/>
    </source>
</evidence>
<evidence type="ECO:0008006" key="4">
    <source>
        <dbReference type="Google" id="ProtNLM"/>
    </source>
</evidence>
<reference evidence="2" key="1">
    <citation type="submission" date="2022-01" db="EMBL/GenBank/DDBJ databases">
        <authorList>
            <person name="King R."/>
        </authorList>
    </citation>
    <scope>NUCLEOTIDE SEQUENCE</scope>
</reference>
<keyword evidence="3" id="KW-1185">Reference proteome</keyword>
<dbReference type="PANTHER" id="PTHR21780">
    <property type="entry name" value="TRANSMEMBRANE PROTEIN 209"/>
    <property type="match status" value="1"/>
</dbReference>
<dbReference type="EMBL" id="OV725077">
    <property type="protein sequence ID" value="CAH1390255.1"/>
    <property type="molecule type" value="Genomic_DNA"/>
</dbReference>
<name>A0A9P0H1X5_NEZVI</name>
<dbReference type="InterPro" id="IPR019176">
    <property type="entry name" value="Cytochrome_B561-rel"/>
</dbReference>
<dbReference type="GO" id="GO:0016020">
    <property type="term" value="C:membrane"/>
    <property type="evidence" value="ECO:0007669"/>
    <property type="project" value="TreeGrafter"/>
</dbReference>
<gene>
    <name evidence="2" type="ORF">NEZAVI_LOCUS1487</name>
</gene>
<dbReference type="Proteomes" id="UP001152798">
    <property type="component" value="Chromosome 1"/>
</dbReference>